<gene>
    <name evidence="1" type="ORF">BAR24066_05681</name>
</gene>
<protein>
    <submittedName>
        <fullName evidence="1">Uncharacterized protein</fullName>
    </submittedName>
</protein>
<sequence length="79" mass="9121">MIERISNAYRTRIALGAARRETPILGNPAWRGKQRFPLCLSRRARCACRQNFTRSPLTNASWRFVDDALPMFEIAAILR</sequence>
<evidence type="ECO:0000313" key="1">
    <source>
        <dbReference type="EMBL" id="VWC18582.1"/>
    </source>
</evidence>
<dbReference type="AlphaFoldDB" id="A0A9Q9UTF6"/>
<dbReference type="Proteomes" id="UP000494172">
    <property type="component" value="Unassembled WGS sequence"/>
</dbReference>
<organism evidence="1 2">
    <name type="scientific">Burkholderia arboris</name>
    <dbReference type="NCBI Taxonomy" id="488730"/>
    <lineage>
        <taxon>Bacteria</taxon>
        <taxon>Pseudomonadati</taxon>
        <taxon>Pseudomonadota</taxon>
        <taxon>Betaproteobacteria</taxon>
        <taxon>Burkholderiales</taxon>
        <taxon>Burkholderiaceae</taxon>
        <taxon>Burkholderia</taxon>
        <taxon>Burkholderia cepacia complex</taxon>
    </lineage>
</organism>
<accession>A0A9Q9UTF6</accession>
<reference evidence="1 2" key="1">
    <citation type="submission" date="2019-09" db="EMBL/GenBank/DDBJ databases">
        <authorList>
            <person name="Depoorter E."/>
        </authorList>
    </citation>
    <scope>NUCLEOTIDE SEQUENCE [LARGE SCALE GENOMIC DNA]</scope>
    <source>
        <strain evidence="1">LMG 24066</strain>
    </source>
</reference>
<dbReference type="EMBL" id="CABVPX010000029">
    <property type="protein sequence ID" value="VWC18582.1"/>
    <property type="molecule type" value="Genomic_DNA"/>
</dbReference>
<comment type="caution">
    <text evidence="1">The sequence shown here is derived from an EMBL/GenBank/DDBJ whole genome shotgun (WGS) entry which is preliminary data.</text>
</comment>
<proteinExistence type="predicted"/>
<evidence type="ECO:0000313" key="2">
    <source>
        <dbReference type="Proteomes" id="UP000494172"/>
    </source>
</evidence>
<name>A0A9Q9UTF6_9BURK</name>